<dbReference type="EMBL" id="MHUS01000006">
    <property type="protein sequence ID" value="OHA81928.1"/>
    <property type="molecule type" value="Genomic_DNA"/>
</dbReference>
<evidence type="ECO:0000313" key="1">
    <source>
        <dbReference type="EMBL" id="OHA81928.1"/>
    </source>
</evidence>
<sequence length="201" mass="23671">MKEKTGYSRKTFDSKLLAKKLYNQREEIFRRIEEKNAISRYVSVIKGCGLLSDQYRNEFKNFYAVRLQTDTTQQILMLMKEYQNKKIVPSINESLKELHKLTGKVHISFASKIIATLNPEKPVYDDKVKGHLMLRHPQGDMGMAIKIYGCLQNRMEELLKGSDVERAIRAFNERFSEDCIPEDCKKITRIKKLDLMLWQMR</sequence>
<reference evidence="1 2" key="1">
    <citation type="journal article" date="2016" name="Nat. Commun.">
        <title>Thousands of microbial genomes shed light on interconnected biogeochemical processes in an aquifer system.</title>
        <authorList>
            <person name="Anantharaman K."/>
            <person name="Brown C.T."/>
            <person name="Hug L.A."/>
            <person name="Sharon I."/>
            <person name="Castelle C.J."/>
            <person name="Probst A.J."/>
            <person name="Thomas B.C."/>
            <person name="Singh A."/>
            <person name="Wilkins M.J."/>
            <person name="Karaoz U."/>
            <person name="Brodie E.L."/>
            <person name="Williams K.H."/>
            <person name="Hubbard S.S."/>
            <person name="Banfield J.F."/>
        </authorList>
    </citation>
    <scope>NUCLEOTIDE SEQUENCE [LARGE SCALE GENOMIC DNA]</scope>
</reference>
<comment type="caution">
    <text evidence="1">The sequence shown here is derived from an EMBL/GenBank/DDBJ whole genome shotgun (WGS) entry which is preliminary data.</text>
</comment>
<dbReference type="STRING" id="1802723.A2675_02050"/>
<name>A0A1G2SB28_9BACT</name>
<gene>
    <name evidence="1" type="ORF">A2675_02050</name>
</gene>
<evidence type="ECO:0000313" key="2">
    <source>
        <dbReference type="Proteomes" id="UP000176997"/>
    </source>
</evidence>
<proteinExistence type="predicted"/>
<organism evidence="1 2">
    <name type="scientific">Candidatus Yonathbacteria bacterium RIFCSPHIGHO2_01_FULL_51_10</name>
    <dbReference type="NCBI Taxonomy" id="1802723"/>
    <lineage>
        <taxon>Bacteria</taxon>
        <taxon>Candidatus Yonathiibacteriota</taxon>
    </lineage>
</organism>
<dbReference type="Proteomes" id="UP000176997">
    <property type="component" value="Unassembled WGS sequence"/>
</dbReference>
<dbReference type="AlphaFoldDB" id="A0A1G2SB28"/>
<accession>A0A1G2SB28</accession>
<protein>
    <submittedName>
        <fullName evidence="1">Uncharacterized protein</fullName>
    </submittedName>
</protein>